<dbReference type="Pfam" id="PF13174">
    <property type="entry name" value="TPR_6"/>
    <property type="match status" value="2"/>
</dbReference>
<dbReference type="SMART" id="SM00028">
    <property type="entry name" value="TPR"/>
    <property type="match status" value="6"/>
</dbReference>
<evidence type="ECO:0000313" key="5">
    <source>
        <dbReference type="Proteomes" id="UP000197003"/>
    </source>
</evidence>
<sequence>MCNSRAKGREGVQGVNTLRNLIVAGCLFFGLASAQAAKVNGIINFQGDTVHMELSGQQNWDYDVKRLDKKGQVVVEMTVPALDESTIGSLSSFKSDFVTSVAVDRKGPDGKNVIQFTLSGEDIETFDYLTDQPSRLIMDFYVNPSAKPKKDSKAVAKKDTQIPTELPAKDLKPVAKAKTDKNRKPAADTLAIADQGVGFAANDSVKSGIFDGGDPDYSRFSVKDYEIKEEAMIRAKDNYYIPFPMLETPVSYWEKMKITPAIYQISPQSTEENKQARLLLTLFEKQRYGVYLKTQAWFKDKYPKSEYNEVIDFMTADVHLALWQEEGRMKDYDEAMQKYKEAVAKYPRSPLAERTSVKTGFLALEKGDALNSLRLFQEHIDNKKFSGKESVSKDLARLGMGLAFMKLNKWTDAIAQFDQVEKEATNRDLKVEAAYRRGDVWVRGKNYAKAVDEYQKALKKYPEGQGSYPNAFFNQAESLFMMNKYPQSLDTYREFVKKFPSSNHSAFAMTRMGELLEIFGADKSRVMGAYLETYFRYGETPNAVIARLRLLSARMKGMKPKEVNHAVEEIMSLAKKIDLPNIEQFATVMVADGYTHRGEHQKAVDLLSKYYKEHPTSVDVPLLTNRIVSNINDKLESEVNEGNFIKALKTHSQYADNWLKNSKRLDTKYNVGRAFEMAGVPVEAERYYKDVLNRIYAIRGTAEAKEIQVKEQIPSEDELNLRLSNVFTQEQKYNQAYDYLKNIKAPEKMDEKAQIERVNIAVRLLEKRGDNDSAVRYLGELLRTWKGQPQLVAEPYLKLAELQVKQSKPDEAIQSLEMIDKLQSDSGKISPVIHAKALEMMGDIYLDKKQQDLATGSYEKLLEKYEDNRPLSSIRYKLGQIYFKAGEIQKAAEVWNDFKGDKSGFWKNLAQEQLKNSEWRDGYKKYIKRIPAMSENEQGQ</sequence>
<gene>
    <name evidence="4" type="ORF">B9G79_02425</name>
</gene>
<dbReference type="EMBL" id="CP020946">
    <property type="protein sequence ID" value="ASD62501.1"/>
    <property type="molecule type" value="Genomic_DNA"/>
</dbReference>
<dbReference type="AlphaFoldDB" id="A0A1Z3N516"/>
<feature type="repeat" description="TPR" evidence="3">
    <location>
        <begin position="316"/>
        <end position="349"/>
    </location>
</feature>
<keyword evidence="1" id="KW-0677">Repeat</keyword>
<dbReference type="InterPro" id="IPR051012">
    <property type="entry name" value="CellSynth/LPSAsmb/PSIAsmb"/>
</dbReference>
<dbReference type="InterPro" id="IPR011990">
    <property type="entry name" value="TPR-like_helical_dom_sf"/>
</dbReference>
<evidence type="ECO:0000256" key="3">
    <source>
        <dbReference type="PROSITE-ProRule" id="PRU00339"/>
    </source>
</evidence>
<dbReference type="PANTHER" id="PTHR45586:SF1">
    <property type="entry name" value="LIPOPOLYSACCHARIDE ASSEMBLY PROTEIN B"/>
    <property type="match status" value="1"/>
</dbReference>
<evidence type="ECO:0000313" key="4">
    <source>
        <dbReference type="EMBL" id="ASD62501.1"/>
    </source>
</evidence>
<proteinExistence type="predicted"/>
<dbReference type="PANTHER" id="PTHR45586">
    <property type="entry name" value="TPR REPEAT-CONTAINING PROTEIN PA4667"/>
    <property type="match status" value="1"/>
</dbReference>
<dbReference type="Pfam" id="PF13432">
    <property type="entry name" value="TPR_16"/>
    <property type="match status" value="1"/>
</dbReference>
<name>A0A1Z3N516_BDEBC</name>
<dbReference type="PROSITE" id="PS50005">
    <property type="entry name" value="TPR"/>
    <property type="match status" value="3"/>
</dbReference>
<dbReference type="Gene3D" id="1.25.40.10">
    <property type="entry name" value="Tetratricopeptide repeat domain"/>
    <property type="match status" value="4"/>
</dbReference>
<evidence type="ECO:0000256" key="2">
    <source>
        <dbReference type="ARBA" id="ARBA00022803"/>
    </source>
</evidence>
<dbReference type="SUPFAM" id="SSF48452">
    <property type="entry name" value="TPR-like"/>
    <property type="match status" value="2"/>
</dbReference>
<protein>
    <recommendedName>
        <fullName evidence="6">Tetratricopeptide repeat protein</fullName>
    </recommendedName>
</protein>
<feature type="repeat" description="TPR" evidence="3">
    <location>
        <begin position="835"/>
        <end position="868"/>
    </location>
</feature>
<evidence type="ECO:0000256" key="1">
    <source>
        <dbReference type="ARBA" id="ARBA00022737"/>
    </source>
</evidence>
<keyword evidence="2 3" id="KW-0802">TPR repeat</keyword>
<organism evidence="4 5">
    <name type="scientific">Bdellovibrio bacteriovorus</name>
    <dbReference type="NCBI Taxonomy" id="959"/>
    <lineage>
        <taxon>Bacteria</taxon>
        <taxon>Pseudomonadati</taxon>
        <taxon>Bdellovibrionota</taxon>
        <taxon>Bdellovibrionia</taxon>
        <taxon>Bdellovibrionales</taxon>
        <taxon>Pseudobdellovibrionaceae</taxon>
        <taxon>Bdellovibrio</taxon>
    </lineage>
</organism>
<dbReference type="OrthoDB" id="5287111at2"/>
<accession>A0A1Z3N516</accession>
<feature type="repeat" description="TPR" evidence="3">
    <location>
        <begin position="431"/>
        <end position="464"/>
    </location>
</feature>
<evidence type="ECO:0008006" key="6">
    <source>
        <dbReference type="Google" id="ProtNLM"/>
    </source>
</evidence>
<reference evidence="4 5" key="1">
    <citation type="submission" date="2017-04" db="EMBL/GenBank/DDBJ databases">
        <title>Whole genome sequence of Bdellovibrio bacteriovorus strain SSB218315.</title>
        <authorList>
            <person name="Oyedara O."/>
            <person name="Rodriguez-Perez M.A."/>
        </authorList>
    </citation>
    <scope>NUCLEOTIDE SEQUENCE [LARGE SCALE GENOMIC DNA]</scope>
    <source>
        <strain evidence="4 5">SSB218315</strain>
    </source>
</reference>
<dbReference type="InterPro" id="IPR019734">
    <property type="entry name" value="TPR_rpt"/>
</dbReference>
<dbReference type="Proteomes" id="UP000197003">
    <property type="component" value="Chromosome"/>
</dbReference>